<dbReference type="Gene3D" id="3.30.565.10">
    <property type="entry name" value="Histidine kinase-like ATPase, C-terminal domain"/>
    <property type="match status" value="1"/>
</dbReference>
<keyword evidence="7" id="KW-0067">ATP-binding</keyword>
<evidence type="ECO:0000256" key="3">
    <source>
        <dbReference type="ARBA" id="ARBA00022553"/>
    </source>
</evidence>
<reference evidence="10 11" key="1">
    <citation type="journal article" date="2014" name="Genome Announc.">
        <title>Draft Genome Sequence of Petroleum Oil-Degrading Marine Bacterium Pseudomonas taeanensis Strain MS-3, Isolated from a Crude Oil-Contaminated Seashore.</title>
        <authorList>
            <person name="Lee S.Y."/>
            <person name="Kim S.H."/>
            <person name="Lee D.G."/>
            <person name="Shin S."/>
            <person name="Yun S.H."/>
            <person name="Choi C.W."/>
            <person name="Chung Y.H."/>
            <person name="Choi J.S."/>
            <person name="Kahng H.Y."/>
            <person name="Kim S.I."/>
        </authorList>
    </citation>
    <scope>NUCLEOTIDE SEQUENCE [LARGE SCALE GENOMIC DNA]</scope>
    <source>
        <strain evidence="10 11">MS-3</strain>
    </source>
</reference>
<dbReference type="Pfam" id="PF02518">
    <property type="entry name" value="HATPase_c"/>
    <property type="match status" value="1"/>
</dbReference>
<accession>A0A0A1YN24</accession>
<dbReference type="EC" id="2.7.13.3" evidence="2"/>
<keyword evidence="5" id="KW-0547">Nucleotide-binding</keyword>
<evidence type="ECO:0000313" key="11">
    <source>
        <dbReference type="Proteomes" id="UP000030063"/>
    </source>
</evidence>
<sequence length="505" mass="54300">MPAQPMRLKPVPLWLSALLVWLGLSLAYATWLLGEQRAATLEAFETQSRIVHRLLTQRAEQHEAILAALIAAELSMGTSSGLFETFAASLQRAYPQVASIERYRKTAQGRWQQIASQPTLPLSDGVLEALPERSGEGSLNVAAAEPGHYRLLRSSQHGSIFALRIASERLLQPEELPPPFMGAELSASDGLLLWQLPVRQSSWTGLAPLLFSKHLGSQSQPFVLTSRQAPLPEQLPWLRLGMASAMLLLVSLLSCWALEQYRQSSIARRQLALAQASRINTMGELAAGIAHELNQPLAAMLANSQALANFIADDPPDLPGAQQAAGNLARQAKRAGAIVHRLRQFMSPHTPQAESVELRGVVEGALGLTRETLRRQQIKVHASLPSGLPPVLGDAIGFEQVLVNLLLNAAEAMGGQPLRRLDVSLTREARSLRLDIADSGPGLSSEAASRLFEPFFTTKQGGLGLGLTICSSIIEQAGGQLSVASSPAGGCLFSVTLPIVMEALD</sequence>
<evidence type="ECO:0000256" key="4">
    <source>
        <dbReference type="ARBA" id="ARBA00022679"/>
    </source>
</evidence>
<keyword evidence="6" id="KW-0418">Kinase</keyword>
<dbReference type="InterPro" id="IPR004358">
    <property type="entry name" value="Sig_transdc_His_kin-like_C"/>
</dbReference>
<dbReference type="Proteomes" id="UP000030063">
    <property type="component" value="Unassembled WGS sequence"/>
</dbReference>
<dbReference type="AlphaFoldDB" id="A0A0A1YN24"/>
<gene>
    <name evidence="10" type="ORF">TMS3_0111230</name>
</gene>
<dbReference type="InterPro" id="IPR036097">
    <property type="entry name" value="HisK_dim/P_sf"/>
</dbReference>
<evidence type="ECO:0000256" key="2">
    <source>
        <dbReference type="ARBA" id="ARBA00012438"/>
    </source>
</evidence>
<dbReference type="SUPFAM" id="SSF55874">
    <property type="entry name" value="ATPase domain of HSP90 chaperone/DNA topoisomerase II/histidine kinase"/>
    <property type="match status" value="1"/>
</dbReference>
<dbReference type="GO" id="GO:0000155">
    <property type="term" value="F:phosphorelay sensor kinase activity"/>
    <property type="evidence" value="ECO:0007669"/>
    <property type="project" value="InterPro"/>
</dbReference>
<dbReference type="PANTHER" id="PTHR43065">
    <property type="entry name" value="SENSOR HISTIDINE KINASE"/>
    <property type="match status" value="1"/>
</dbReference>
<evidence type="ECO:0000256" key="8">
    <source>
        <dbReference type="ARBA" id="ARBA00023012"/>
    </source>
</evidence>
<evidence type="ECO:0000256" key="6">
    <source>
        <dbReference type="ARBA" id="ARBA00022777"/>
    </source>
</evidence>
<dbReference type="InterPro" id="IPR003594">
    <property type="entry name" value="HATPase_dom"/>
</dbReference>
<comment type="catalytic activity">
    <reaction evidence="1">
        <text>ATP + protein L-histidine = ADP + protein N-phospho-L-histidine.</text>
        <dbReference type="EC" id="2.7.13.3"/>
    </reaction>
</comment>
<dbReference type="SMART" id="SM00387">
    <property type="entry name" value="HATPase_c"/>
    <property type="match status" value="1"/>
</dbReference>
<proteinExistence type="predicted"/>
<comment type="caution">
    <text evidence="10">The sequence shown here is derived from an EMBL/GenBank/DDBJ whole genome shotgun (WGS) entry which is preliminary data.</text>
</comment>
<protein>
    <recommendedName>
        <fullName evidence="2">histidine kinase</fullName>
        <ecNumber evidence="2">2.7.13.3</ecNumber>
    </recommendedName>
</protein>
<evidence type="ECO:0000256" key="1">
    <source>
        <dbReference type="ARBA" id="ARBA00000085"/>
    </source>
</evidence>
<keyword evidence="4" id="KW-0808">Transferase</keyword>
<dbReference type="InterPro" id="IPR003661">
    <property type="entry name" value="HisK_dim/P_dom"/>
</dbReference>
<dbReference type="InterPro" id="IPR036890">
    <property type="entry name" value="HATPase_C_sf"/>
</dbReference>
<dbReference type="SUPFAM" id="SSF47384">
    <property type="entry name" value="Homodimeric domain of signal transducing histidine kinase"/>
    <property type="match status" value="1"/>
</dbReference>
<dbReference type="InterPro" id="IPR005467">
    <property type="entry name" value="His_kinase_dom"/>
</dbReference>
<organism evidence="10 11">
    <name type="scientific">Pseudomonas taeanensis MS-3</name>
    <dbReference type="NCBI Taxonomy" id="1395571"/>
    <lineage>
        <taxon>Bacteria</taxon>
        <taxon>Pseudomonadati</taxon>
        <taxon>Pseudomonadota</taxon>
        <taxon>Gammaproteobacteria</taxon>
        <taxon>Pseudomonadales</taxon>
        <taxon>Pseudomonadaceae</taxon>
        <taxon>Pseudomonas</taxon>
    </lineage>
</organism>
<dbReference type="GO" id="GO:0005524">
    <property type="term" value="F:ATP binding"/>
    <property type="evidence" value="ECO:0007669"/>
    <property type="project" value="UniProtKB-KW"/>
</dbReference>
<dbReference type="Gene3D" id="1.10.287.130">
    <property type="match status" value="1"/>
</dbReference>
<dbReference type="Pfam" id="PF00512">
    <property type="entry name" value="HisKA"/>
    <property type="match status" value="1"/>
</dbReference>
<keyword evidence="3" id="KW-0597">Phosphoprotein</keyword>
<name>A0A0A1YN24_9PSED</name>
<dbReference type="CDD" id="cd00082">
    <property type="entry name" value="HisKA"/>
    <property type="match status" value="1"/>
</dbReference>
<dbReference type="SMART" id="SM00388">
    <property type="entry name" value="HisKA"/>
    <property type="match status" value="1"/>
</dbReference>
<evidence type="ECO:0000259" key="9">
    <source>
        <dbReference type="PROSITE" id="PS50109"/>
    </source>
</evidence>
<dbReference type="STRING" id="1395571.TMS3_0111230"/>
<dbReference type="PANTHER" id="PTHR43065:SF46">
    <property type="entry name" value="C4-DICARBOXYLATE TRANSPORT SENSOR PROTEIN DCTB"/>
    <property type="match status" value="1"/>
</dbReference>
<dbReference type="PROSITE" id="PS50109">
    <property type="entry name" value="HIS_KIN"/>
    <property type="match status" value="1"/>
</dbReference>
<dbReference type="eggNOG" id="COG4191">
    <property type="taxonomic scope" value="Bacteria"/>
</dbReference>
<evidence type="ECO:0000256" key="5">
    <source>
        <dbReference type="ARBA" id="ARBA00022741"/>
    </source>
</evidence>
<keyword evidence="11" id="KW-1185">Reference proteome</keyword>
<feature type="domain" description="Histidine kinase" evidence="9">
    <location>
        <begin position="288"/>
        <end position="501"/>
    </location>
</feature>
<keyword evidence="8" id="KW-0902">Two-component regulatory system</keyword>
<dbReference type="EMBL" id="AWSQ01000002">
    <property type="protein sequence ID" value="KFX70069.1"/>
    <property type="molecule type" value="Genomic_DNA"/>
</dbReference>
<evidence type="ECO:0000313" key="10">
    <source>
        <dbReference type="EMBL" id="KFX70069.1"/>
    </source>
</evidence>
<dbReference type="PRINTS" id="PR00344">
    <property type="entry name" value="BCTRLSENSOR"/>
</dbReference>
<evidence type="ECO:0000256" key="7">
    <source>
        <dbReference type="ARBA" id="ARBA00022840"/>
    </source>
</evidence>